<dbReference type="GO" id="GO:0004672">
    <property type="term" value="F:protein kinase activity"/>
    <property type="evidence" value="ECO:0007669"/>
    <property type="project" value="InterPro"/>
</dbReference>
<dbReference type="SUPFAM" id="SSF56112">
    <property type="entry name" value="Protein kinase-like (PK-like)"/>
    <property type="match status" value="1"/>
</dbReference>
<evidence type="ECO:0000313" key="4">
    <source>
        <dbReference type="Proteomes" id="UP000215335"/>
    </source>
</evidence>
<dbReference type="CDD" id="cd06881">
    <property type="entry name" value="PX_SNX15_like"/>
    <property type="match status" value="1"/>
</dbReference>
<dbReference type="InterPro" id="IPR007330">
    <property type="entry name" value="MIT_dom"/>
</dbReference>
<dbReference type="InterPro" id="IPR011009">
    <property type="entry name" value="Kinase-like_dom_sf"/>
</dbReference>
<protein>
    <recommendedName>
        <fullName evidence="5">Protein kinase domain-containing protein</fullName>
    </recommendedName>
</protein>
<dbReference type="PANTHER" id="PTHR15508:SF8">
    <property type="entry name" value="LD24550P"/>
    <property type="match status" value="1"/>
</dbReference>
<dbReference type="STRING" id="543379.A0A232FEP5"/>
<evidence type="ECO:0008006" key="5">
    <source>
        <dbReference type="Google" id="ProtNLM"/>
    </source>
</evidence>
<dbReference type="Pfam" id="PF00787">
    <property type="entry name" value="PX"/>
    <property type="match status" value="1"/>
</dbReference>
<evidence type="ECO:0000259" key="1">
    <source>
        <dbReference type="PROSITE" id="PS50011"/>
    </source>
</evidence>
<dbReference type="GO" id="GO:0005524">
    <property type="term" value="F:ATP binding"/>
    <property type="evidence" value="ECO:0007669"/>
    <property type="project" value="InterPro"/>
</dbReference>
<comment type="caution">
    <text evidence="3">The sequence shown here is derived from an EMBL/GenBank/DDBJ whole genome shotgun (WGS) entry which is preliminary data.</text>
</comment>
<dbReference type="SMART" id="SM00745">
    <property type="entry name" value="MIT"/>
    <property type="match status" value="1"/>
</dbReference>
<dbReference type="Pfam" id="PF04212">
    <property type="entry name" value="MIT"/>
    <property type="match status" value="1"/>
</dbReference>
<dbReference type="SUPFAM" id="SSF64268">
    <property type="entry name" value="PX domain"/>
    <property type="match status" value="1"/>
</dbReference>
<dbReference type="InterPro" id="IPR036181">
    <property type="entry name" value="MIT_dom_sf"/>
</dbReference>
<evidence type="ECO:0000259" key="2">
    <source>
        <dbReference type="PROSITE" id="PS50195"/>
    </source>
</evidence>
<dbReference type="Gene3D" id="1.20.58.80">
    <property type="entry name" value="Phosphotransferase system, lactose/cellobiose-type IIA subunit"/>
    <property type="match status" value="1"/>
</dbReference>
<dbReference type="SMART" id="SM00312">
    <property type="entry name" value="PX"/>
    <property type="match status" value="1"/>
</dbReference>
<dbReference type="Pfam" id="PF00069">
    <property type="entry name" value="Pkinase"/>
    <property type="match status" value="1"/>
</dbReference>
<dbReference type="PROSITE" id="PS50011">
    <property type="entry name" value="PROTEIN_KINASE_DOM"/>
    <property type="match status" value="1"/>
</dbReference>
<accession>A0A232FEP5</accession>
<feature type="domain" description="Protein kinase" evidence="1">
    <location>
        <begin position="490"/>
        <end position="814"/>
    </location>
</feature>
<dbReference type="InterPro" id="IPR051866">
    <property type="entry name" value="Intracell_Sig-Traffick_Protein"/>
</dbReference>
<dbReference type="SUPFAM" id="SSF116846">
    <property type="entry name" value="MIT domain"/>
    <property type="match status" value="1"/>
</dbReference>
<dbReference type="PANTHER" id="PTHR15508">
    <property type="entry name" value="RIBOSOMAL PROTEIN S6 KINASE"/>
    <property type="match status" value="1"/>
</dbReference>
<dbReference type="InterPro" id="IPR036871">
    <property type="entry name" value="PX_dom_sf"/>
</dbReference>
<dbReference type="PROSITE" id="PS50195">
    <property type="entry name" value="PX"/>
    <property type="match status" value="1"/>
</dbReference>
<organism evidence="3 4">
    <name type="scientific">Trichomalopsis sarcophagae</name>
    <dbReference type="NCBI Taxonomy" id="543379"/>
    <lineage>
        <taxon>Eukaryota</taxon>
        <taxon>Metazoa</taxon>
        <taxon>Ecdysozoa</taxon>
        <taxon>Arthropoda</taxon>
        <taxon>Hexapoda</taxon>
        <taxon>Insecta</taxon>
        <taxon>Pterygota</taxon>
        <taxon>Neoptera</taxon>
        <taxon>Endopterygota</taxon>
        <taxon>Hymenoptera</taxon>
        <taxon>Apocrita</taxon>
        <taxon>Proctotrupomorpha</taxon>
        <taxon>Chalcidoidea</taxon>
        <taxon>Pteromalidae</taxon>
        <taxon>Pteromalinae</taxon>
        <taxon>Trichomalopsis</taxon>
    </lineage>
</organism>
<dbReference type="InterPro" id="IPR001683">
    <property type="entry name" value="PX_dom"/>
</dbReference>
<name>A0A232FEP5_9HYME</name>
<reference evidence="3 4" key="1">
    <citation type="journal article" date="2017" name="Curr. Biol.">
        <title>The Evolution of Venom by Co-option of Single-Copy Genes.</title>
        <authorList>
            <person name="Martinson E.O."/>
            <person name="Mrinalini"/>
            <person name="Kelkar Y.D."/>
            <person name="Chang C.H."/>
            <person name="Werren J.H."/>
        </authorList>
    </citation>
    <scope>NUCLEOTIDE SEQUENCE [LARGE SCALE GENOMIC DNA]</scope>
    <source>
        <strain evidence="3 4">Alberta</strain>
        <tissue evidence="3">Whole body</tissue>
    </source>
</reference>
<dbReference type="GO" id="GO:0035091">
    <property type="term" value="F:phosphatidylinositol binding"/>
    <property type="evidence" value="ECO:0007669"/>
    <property type="project" value="InterPro"/>
</dbReference>
<dbReference type="Gene3D" id="1.10.510.10">
    <property type="entry name" value="Transferase(Phosphotransferase) domain 1"/>
    <property type="match status" value="1"/>
</dbReference>
<gene>
    <name evidence="3" type="ORF">TSAR_007477</name>
</gene>
<dbReference type="AlphaFoldDB" id="A0A232FEP5"/>
<sequence>MAPPKDKWVRRFVISETSRHKKGFTIYKVTSMMFLKTSPDVVSKVSIWKRYSDFKKLYSTMQSLHSTMQIKEPFPPFPKPKFFGRFEAEVIEERRECALKLLEFIGRHNALFTSDAFVKFFETDNLDKRFLDCSQSLSSDTSDDDRNVNCKNGENGITNTTNLPKFVCTKKVKPIKVGNQKDVKAKQASCKGSSSKSVVVTSSYEHYHVNCNNNNTKDSATDIVDGLEAITCEENGSRYTDAINKSVVIHDGSDLTQSFKESAQYILIAAAHMSAAFRHEAIAEYEEAFTQYKLGIAHLINGIQNEIDQEKKVVIQEKITKYLQRAERLYNRHLNCNVSVLHKPVTELRNYKVIELTGSVMLVKDVLQGFIRVIKTVEKVAGCKKDISAYILRGRVPYMVQLYSCMQTDSTVFLILQYMRGKLWSFAKNNYNSDVEKLKHLKRGHSRSFSCDAVIQLDLVGKSHVQENIPKVDITGKETNSFISSKNYLITPINELALGDTTELVKNAQKLLQSVNATLKRSNSIASRLNESERLLYKPNSYKEGENSVIDWESRLKSDSLCIEDNEDTEASGDLSELSISDSCTELNNDKGVDLNVKIDNRESKGDLKKAENENSAKLSNSKLVNKLYTENSSNGAESFKFSEDQIQYKVENYPVEVEKKMWVIPESIVKIWAAEILLALEALHQQDVIISDLRPDNILIDDCGNVCMTYIVPRNDTELLRLKKPYSSPELCMFTPPISITTSADVWSFGVLLYELLTGFDFQTKHPGQFHTHSLINIPESLSKDAKTLLRNILKYQPSDRLTIPEIKQHPFFTNTDWLELLNAQA</sequence>
<dbReference type="Gene3D" id="3.30.1520.10">
    <property type="entry name" value="Phox-like domain"/>
    <property type="match status" value="1"/>
</dbReference>
<dbReference type="EMBL" id="NNAY01000320">
    <property type="protein sequence ID" value="OXU29241.1"/>
    <property type="molecule type" value="Genomic_DNA"/>
</dbReference>
<feature type="domain" description="PX" evidence="2">
    <location>
        <begin position="5"/>
        <end position="128"/>
    </location>
</feature>
<evidence type="ECO:0000313" key="3">
    <source>
        <dbReference type="EMBL" id="OXU29241.1"/>
    </source>
</evidence>
<dbReference type="OrthoDB" id="1278353at2759"/>
<dbReference type="InterPro" id="IPR000719">
    <property type="entry name" value="Prot_kinase_dom"/>
</dbReference>
<proteinExistence type="predicted"/>
<dbReference type="Proteomes" id="UP000215335">
    <property type="component" value="Unassembled WGS sequence"/>
</dbReference>
<keyword evidence="4" id="KW-1185">Reference proteome</keyword>